<comment type="caution">
    <text evidence="2">The sequence shown here is derived from an EMBL/GenBank/DDBJ whole genome shotgun (WGS) entry which is preliminary data.</text>
</comment>
<keyword evidence="3" id="KW-1185">Reference proteome</keyword>
<dbReference type="InterPro" id="IPR011396">
    <property type="entry name" value="PT_DNA_restrict"/>
</dbReference>
<dbReference type="InterPro" id="IPR003615">
    <property type="entry name" value="HNH_nuc"/>
</dbReference>
<dbReference type="GO" id="GO:0004519">
    <property type="term" value="F:endonuclease activity"/>
    <property type="evidence" value="ECO:0007669"/>
    <property type="project" value="UniProtKB-KW"/>
</dbReference>
<gene>
    <name evidence="2" type="ORF">C8D95_1185</name>
</gene>
<dbReference type="Pfam" id="PF26340">
    <property type="entry name" value="DNA-SBD_ScoMcrA"/>
    <property type="match status" value="1"/>
</dbReference>
<dbReference type="InterPro" id="IPR058813">
    <property type="entry name" value="DNA-SBD_ScoMcrA"/>
</dbReference>
<dbReference type="Pfam" id="PF13391">
    <property type="entry name" value="HNH_2"/>
    <property type="match status" value="1"/>
</dbReference>
<dbReference type="PIRSF" id="PIRSF030850">
    <property type="entry name" value="UCP030850"/>
    <property type="match status" value="1"/>
</dbReference>
<reference evidence="2 3" key="1">
    <citation type="submission" date="2018-05" db="EMBL/GenBank/DDBJ databases">
        <title>Genomic Encyclopedia of Type Strains, Phase IV (KMG-IV): sequencing the most valuable type-strain genomes for metagenomic binning, comparative biology and taxonomic classification.</title>
        <authorList>
            <person name="Goeker M."/>
        </authorList>
    </citation>
    <scope>NUCLEOTIDE SEQUENCE [LARGE SCALE GENOMIC DNA]</scope>
    <source>
        <strain evidence="2 3">DSM 103371</strain>
    </source>
</reference>
<organism evidence="2 3">
    <name type="scientific">Silicimonas algicola</name>
    <dbReference type="NCBI Taxonomy" id="1826607"/>
    <lineage>
        <taxon>Bacteria</taxon>
        <taxon>Pseudomonadati</taxon>
        <taxon>Pseudomonadota</taxon>
        <taxon>Alphaproteobacteria</taxon>
        <taxon>Rhodobacterales</taxon>
        <taxon>Paracoccaceae</taxon>
    </lineage>
</organism>
<dbReference type="NCBIfam" id="NF045808">
    <property type="entry name" value="PT-DNA_restrict"/>
    <property type="match status" value="1"/>
</dbReference>
<evidence type="ECO:0000313" key="2">
    <source>
        <dbReference type="EMBL" id="PWK51652.1"/>
    </source>
</evidence>
<feature type="domain" description="HNH nuclease" evidence="1">
    <location>
        <begin position="168"/>
        <end position="225"/>
    </location>
</feature>
<protein>
    <submittedName>
        <fullName evidence="2">Putative restriction endonuclease</fullName>
    </submittedName>
</protein>
<dbReference type="RefSeq" id="WP_109761250.1">
    <property type="nucleotide sequence ID" value="NZ_CP034588.1"/>
</dbReference>
<evidence type="ECO:0000313" key="3">
    <source>
        <dbReference type="Proteomes" id="UP000245390"/>
    </source>
</evidence>
<dbReference type="CDD" id="cd00085">
    <property type="entry name" value="HNHc"/>
    <property type="match status" value="1"/>
</dbReference>
<name>A0A316FTR3_9RHOB</name>
<evidence type="ECO:0000259" key="1">
    <source>
        <dbReference type="SMART" id="SM00507"/>
    </source>
</evidence>
<proteinExistence type="predicted"/>
<dbReference type="EMBL" id="QGGV01000018">
    <property type="protein sequence ID" value="PWK51652.1"/>
    <property type="molecule type" value="Genomic_DNA"/>
</dbReference>
<sequence length="291" mass="32923">MADDTLKRFETIRIFAKGGKLAPHKPLLLLYALSKLKNENAERIAFTDAEDVVGPLIQTYGPFNAKTSVVFPYTRLANDHIWWVEPHDKNASGDLNLTEARDRRLQAGFSDDVLAAFRKDPKLIDNVAINLLERNFSPSLHQDILDAVGMYLGDDEREAVLRRKRDPRFRVMVLTAYYEQCCVCKYDAKMNGAAIALEAAHIKMHSAGGPDDIDNGLALCVIHHKLFDLGAMTVDPNLKIRVSERVVGDWGRKLNDEFHEKEILLPRSDKLHPTPAYIHWHNDQIFKGVVG</sequence>
<accession>A0A316FTR3</accession>
<dbReference type="AlphaFoldDB" id="A0A316FTR3"/>
<dbReference type="KEGG" id="salo:EF888_14835"/>
<dbReference type="SMART" id="SM00507">
    <property type="entry name" value="HNHc"/>
    <property type="match status" value="1"/>
</dbReference>
<keyword evidence="2" id="KW-0540">Nuclease</keyword>
<keyword evidence="2" id="KW-0378">Hydrolase</keyword>
<keyword evidence="2" id="KW-0255">Endonuclease</keyword>
<dbReference type="Proteomes" id="UP000245390">
    <property type="component" value="Unassembled WGS sequence"/>
</dbReference>
<dbReference type="OrthoDB" id="7181882at2"/>